<evidence type="ECO:0000313" key="2">
    <source>
        <dbReference type="EMBL" id="SMD14097.1"/>
    </source>
</evidence>
<accession>A0A1Y5XRL7</accession>
<name>A0A1Y5XRL7_KIBAR</name>
<dbReference type="RefSeq" id="WP_033383355.1">
    <property type="nucleotide sequence ID" value="NZ_FWXV01000004.1"/>
</dbReference>
<evidence type="ECO:0000313" key="3">
    <source>
        <dbReference type="Proteomes" id="UP000192674"/>
    </source>
</evidence>
<keyword evidence="3" id="KW-1185">Reference proteome</keyword>
<evidence type="ECO:0000256" key="1">
    <source>
        <dbReference type="SAM" id="SignalP"/>
    </source>
</evidence>
<feature type="signal peptide" evidence="1">
    <location>
        <begin position="1"/>
        <end position="28"/>
    </location>
</feature>
<dbReference type="Proteomes" id="UP000192674">
    <property type="component" value="Unassembled WGS sequence"/>
</dbReference>
<reference evidence="2 3" key="1">
    <citation type="submission" date="2017-04" db="EMBL/GenBank/DDBJ databases">
        <authorList>
            <person name="Afonso C.L."/>
            <person name="Miller P.J."/>
            <person name="Scott M.A."/>
            <person name="Spackman E."/>
            <person name="Goraichik I."/>
            <person name="Dimitrov K.M."/>
            <person name="Suarez D.L."/>
            <person name="Swayne D.E."/>
        </authorList>
    </citation>
    <scope>NUCLEOTIDE SEQUENCE [LARGE SCALE GENOMIC DNA]</scope>
    <source>
        <strain evidence="2 3">DSM 43828</strain>
    </source>
</reference>
<feature type="chain" id="PRO_5011008486" evidence="1">
    <location>
        <begin position="29"/>
        <end position="142"/>
    </location>
</feature>
<dbReference type="EMBL" id="FWXV01000004">
    <property type="protein sequence ID" value="SMD14097.1"/>
    <property type="molecule type" value="Genomic_DNA"/>
</dbReference>
<dbReference type="AlphaFoldDB" id="A0A1Y5XRL7"/>
<dbReference type="OrthoDB" id="5190759at2"/>
<keyword evidence="1" id="KW-0732">Signal</keyword>
<proteinExistence type="predicted"/>
<protein>
    <submittedName>
        <fullName evidence="2">Uncharacterized protein</fullName>
    </submittedName>
</protein>
<organism evidence="2 3">
    <name type="scientific">Kibdelosporangium aridum</name>
    <dbReference type="NCBI Taxonomy" id="2030"/>
    <lineage>
        <taxon>Bacteria</taxon>
        <taxon>Bacillati</taxon>
        <taxon>Actinomycetota</taxon>
        <taxon>Actinomycetes</taxon>
        <taxon>Pseudonocardiales</taxon>
        <taxon>Pseudonocardiaceae</taxon>
        <taxon>Kibdelosporangium</taxon>
    </lineage>
</organism>
<sequence length="142" mass="15757">MTKLLRLAIVSVLAIVTAVLGTQGSAVAAETAYNSKRQYLSADPPGSAPASCMQRSIYLANGTYEWRQFLGKYTGVGTTMRIPAGNYTWRDCLYPIDGADGWDYRHQTELYRQGNPGFHLDGLWGLTKSTDYTWGSFLDPDF</sequence>
<gene>
    <name evidence="2" type="ORF">SAMN05661093_04968</name>
</gene>